<dbReference type="PROSITE" id="PS51257">
    <property type="entry name" value="PROKAR_LIPOPROTEIN"/>
    <property type="match status" value="1"/>
</dbReference>
<name>A0ABV6FSH1_9BACT</name>
<protein>
    <submittedName>
        <fullName evidence="1">DUF4403 family protein</fullName>
    </submittedName>
</protein>
<dbReference type="EMBL" id="JBHLWI010000023">
    <property type="protein sequence ID" value="MFC0262742.1"/>
    <property type="molecule type" value="Genomic_DNA"/>
</dbReference>
<evidence type="ECO:0000313" key="1">
    <source>
        <dbReference type="EMBL" id="MFC0262742.1"/>
    </source>
</evidence>
<accession>A0ABV6FSH1</accession>
<comment type="caution">
    <text evidence="1">The sequence shown here is derived from an EMBL/GenBank/DDBJ whole genome shotgun (WGS) entry which is preliminary data.</text>
</comment>
<dbReference type="Proteomes" id="UP001589797">
    <property type="component" value="Unassembled WGS sequence"/>
</dbReference>
<evidence type="ECO:0000313" key="2">
    <source>
        <dbReference type="Proteomes" id="UP001589797"/>
    </source>
</evidence>
<dbReference type="Pfam" id="PF14356">
    <property type="entry name" value="DUF4403"/>
    <property type="match status" value="1"/>
</dbReference>
<proteinExistence type="predicted"/>
<keyword evidence="2" id="KW-1185">Reference proteome</keyword>
<dbReference type="InterPro" id="IPR025515">
    <property type="entry name" value="DUF4403"/>
</dbReference>
<sequence>MSKIKNNSIYLFKMLLLLTLLGACKSIKPDRPPVATQEDPPAALSQVNIPIVIPLSFLEENLNKDWSSKLFAEKGLSLGSGLFADLDIDRTGKISLQGAENNTIKVRVPMNLKGDLKIEKKVFGQVLSTNFPFNESMSPVISFIPEIGRNWDLNIKNLNIDNWGRSMKYNLLGFEIDLDPLVRNQLKRVLDNQLSAANLTRLDFKHMAQETWEAFSEPYSVEEEGMQVHFYSVPSRLKVSEEITLDQKLILYLGIEGEMFSKIGSKPMIAPSVLPNIYYNDNKENFLDLTMPLILKHEDLDDYLNKEISGKQIRTDSKTVLIPSNLKSQQYGDKTLIGMDFTAIRNGQSEIKGKMYFAGMPTFDMDQEAIKFENVEFDVKTGNLPAKMGIKSKRRKIQSQIQKMATLPIGNLLKEARLEMQKQGYFETDFATFRVKNPDLQVEGIYNTAEDIRLYLRTKGQMDVRLKNFK</sequence>
<reference evidence="1 2" key="1">
    <citation type="submission" date="2024-09" db="EMBL/GenBank/DDBJ databases">
        <authorList>
            <person name="Sun Q."/>
            <person name="Mori K."/>
        </authorList>
    </citation>
    <scope>NUCLEOTIDE SEQUENCE [LARGE SCALE GENOMIC DNA]</scope>
    <source>
        <strain evidence="1 2">CCM 7650</strain>
    </source>
</reference>
<gene>
    <name evidence="1" type="ORF">ACFFIP_08620</name>
</gene>
<dbReference type="RefSeq" id="WP_382387191.1">
    <property type="nucleotide sequence ID" value="NZ_JBHLWI010000023.1"/>
</dbReference>
<organism evidence="1 2">
    <name type="scientific">Fontibacter flavus</name>
    <dbReference type="NCBI Taxonomy" id="654838"/>
    <lineage>
        <taxon>Bacteria</taxon>
        <taxon>Pseudomonadati</taxon>
        <taxon>Bacteroidota</taxon>
        <taxon>Cytophagia</taxon>
        <taxon>Cytophagales</taxon>
        <taxon>Cyclobacteriaceae</taxon>
        <taxon>Fontibacter</taxon>
    </lineage>
</organism>